<sequence length="55" mass="5758">MTAPRPTNPSPPAHDRRADAGPAEVLLCEAACQAIVDCLRGEGALAPLPRSCRPH</sequence>
<dbReference type="EMBL" id="QWGP01000007">
    <property type="protein sequence ID" value="RHZ95782.1"/>
    <property type="molecule type" value="Genomic_DNA"/>
</dbReference>
<protein>
    <submittedName>
        <fullName evidence="1">Uncharacterized protein</fullName>
    </submittedName>
</protein>
<proteinExistence type="predicted"/>
<gene>
    <name evidence="1" type="ORF">D1114_09305</name>
</gene>
<accession>A0AAX1UM78</accession>
<organism evidence="1 2">
    <name type="scientific">Cereibacter sphaeroides</name>
    <name type="common">Rhodobacter sphaeroides</name>
    <dbReference type="NCBI Taxonomy" id="1063"/>
    <lineage>
        <taxon>Bacteria</taxon>
        <taxon>Pseudomonadati</taxon>
        <taxon>Pseudomonadota</taxon>
        <taxon>Alphaproteobacteria</taxon>
        <taxon>Rhodobacterales</taxon>
        <taxon>Paracoccaceae</taxon>
        <taxon>Cereibacter</taxon>
    </lineage>
</organism>
<dbReference type="AlphaFoldDB" id="A0AAX1UM78"/>
<evidence type="ECO:0000313" key="1">
    <source>
        <dbReference type="EMBL" id="RHZ95782.1"/>
    </source>
</evidence>
<name>A0AAX1UM78_CERSP</name>
<dbReference type="Proteomes" id="UP000266305">
    <property type="component" value="Unassembled WGS sequence"/>
</dbReference>
<evidence type="ECO:0000313" key="2">
    <source>
        <dbReference type="Proteomes" id="UP000266305"/>
    </source>
</evidence>
<comment type="caution">
    <text evidence="1">The sequence shown here is derived from an EMBL/GenBank/DDBJ whole genome shotgun (WGS) entry which is preliminary data.</text>
</comment>
<reference evidence="1 2" key="1">
    <citation type="submission" date="2018-08" db="EMBL/GenBank/DDBJ databases">
        <title>Draft genome sequence of Rhodobacter sphaeroides FY.</title>
        <authorList>
            <person name="Rayyan A."/>
            <person name="Meyer T.E."/>
            <person name="Kyndt J.A."/>
        </authorList>
    </citation>
    <scope>NUCLEOTIDE SEQUENCE [LARGE SCALE GENOMIC DNA]</scope>
    <source>
        <strain evidence="1 2">FY</strain>
    </source>
</reference>